<gene>
    <name evidence="1" type="ORF">MET9862_01291</name>
</gene>
<evidence type="ECO:0000313" key="2">
    <source>
        <dbReference type="Proteomes" id="UP000410984"/>
    </source>
</evidence>
<dbReference type="EMBL" id="CABFPH010000012">
    <property type="protein sequence ID" value="VUD70718.1"/>
    <property type="molecule type" value="Genomic_DNA"/>
</dbReference>
<proteinExistence type="predicted"/>
<accession>A0A509E9B3</accession>
<name>A0A509E9B3_9HYPH</name>
<dbReference type="AlphaFoldDB" id="A0A509E9B3"/>
<reference evidence="1 2" key="1">
    <citation type="submission" date="2019-06" db="EMBL/GenBank/DDBJ databases">
        <authorList>
            <person name="Rodrigo-Torres L."/>
            <person name="Arahal R. D."/>
            <person name="Lucena T."/>
        </authorList>
    </citation>
    <scope>NUCLEOTIDE SEQUENCE [LARGE SCALE GENOMIC DNA]</scope>
    <source>
        <strain evidence="1 2">SB0023/3</strain>
    </source>
</reference>
<dbReference type="Proteomes" id="UP000410984">
    <property type="component" value="Unassembled WGS sequence"/>
</dbReference>
<sequence>MRRLRNGRLYLIPPTTEAAGHGTTGFAKFYKQ</sequence>
<keyword evidence="2" id="KW-1185">Reference proteome</keyword>
<organism evidence="1 2">
    <name type="scientific">Methylobacterium symbioticum</name>
    <dbReference type="NCBI Taxonomy" id="2584084"/>
    <lineage>
        <taxon>Bacteria</taxon>
        <taxon>Pseudomonadati</taxon>
        <taxon>Pseudomonadota</taxon>
        <taxon>Alphaproteobacteria</taxon>
        <taxon>Hyphomicrobiales</taxon>
        <taxon>Methylobacteriaceae</taxon>
        <taxon>Methylobacterium</taxon>
    </lineage>
</organism>
<protein>
    <submittedName>
        <fullName evidence="1">Uncharacterized protein</fullName>
    </submittedName>
</protein>
<evidence type="ECO:0000313" key="1">
    <source>
        <dbReference type="EMBL" id="VUD70718.1"/>
    </source>
</evidence>